<dbReference type="EMBL" id="LXQA010022537">
    <property type="protein sequence ID" value="MCH92368.1"/>
    <property type="molecule type" value="Genomic_DNA"/>
</dbReference>
<gene>
    <name evidence="2" type="ORF">A2U01_0013306</name>
</gene>
<dbReference type="PANTHER" id="PTHR31900">
    <property type="entry name" value="F-BOX/RNI SUPERFAMILY PROTEIN-RELATED"/>
    <property type="match status" value="1"/>
</dbReference>
<accession>A0A392N088</accession>
<keyword evidence="3" id="KW-1185">Reference proteome</keyword>
<evidence type="ECO:0000313" key="2">
    <source>
        <dbReference type="EMBL" id="MCH92368.1"/>
    </source>
</evidence>
<dbReference type="SUPFAM" id="SSF52047">
    <property type="entry name" value="RNI-like"/>
    <property type="match status" value="1"/>
</dbReference>
<dbReference type="Proteomes" id="UP000265520">
    <property type="component" value="Unassembled WGS sequence"/>
</dbReference>
<proteinExistence type="predicted"/>
<evidence type="ECO:0000313" key="3">
    <source>
        <dbReference type="Proteomes" id="UP000265520"/>
    </source>
</evidence>
<dbReference type="AlphaFoldDB" id="A0A392N088"/>
<sequence>MDTVIFSPNSQHLPLTSFQLTCHFRDGLSDYSTFDQWIEAAKQRHVKRLDLYLLNVPLTPSTIFCCKTLVNLRLTSVSVAELPRCSVDLPLLKYLYLDDVRFHDMENLIRLIYECPMLEILKTTNVKVEVEAGDGVTAGGYLKPLSKLIKADTHSLALPLRIICNVQYLTIIDFK</sequence>
<dbReference type="PANTHER" id="PTHR31900:SF34">
    <property type="entry name" value="EMB|CAB62440.1-RELATED"/>
    <property type="match status" value="1"/>
</dbReference>
<dbReference type="InterPro" id="IPR032675">
    <property type="entry name" value="LRR_dom_sf"/>
</dbReference>
<feature type="non-terminal residue" evidence="2">
    <location>
        <position position="175"/>
    </location>
</feature>
<organism evidence="2 3">
    <name type="scientific">Trifolium medium</name>
    <dbReference type="NCBI Taxonomy" id="97028"/>
    <lineage>
        <taxon>Eukaryota</taxon>
        <taxon>Viridiplantae</taxon>
        <taxon>Streptophyta</taxon>
        <taxon>Embryophyta</taxon>
        <taxon>Tracheophyta</taxon>
        <taxon>Spermatophyta</taxon>
        <taxon>Magnoliopsida</taxon>
        <taxon>eudicotyledons</taxon>
        <taxon>Gunneridae</taxon>
        <taxon>Pentapetalae</taxon>
        <taxon>rosids</taxon>
        <taxon>fabids</taxon>
        <taxon>Fabales</taxon>
        <taxon>Fabaceae</taxon>
        <taxon>Papilionoideae</taxon>
        <taxon>50 kb inversion clade</taxon>
        <taxon>NPAAA clade</taxon>
        <taxon>Hologalegina</taxon>
        <taxon>IRL clade</taxon>
        <taxon>Trifolieae</taxon>
        <taxon>Trifolium</taxon>
    </lineage>
</organism>
<dbReference type="Pfam" id="PF24758">
    <property type="entry name" value="LRR_At5g56370"/>
    <property type="match status" value="1"/>
</dbReference>
<evidence type="ECO:0000259" key="1">
    <source>
        <dbReference type="Pfam" id="PF24758"/>
    </source>
</evidence>
<protein>
    <submittedName>
        <fullName evidence="2">F-box/LRR-repeat protein</fullName>
    </submittedName>
</protein>
<comment type="caution">
    <text evidence="2">The sequence shown here is derived from an EMBL/GenBank/DDBJ whole genome shotgun (WGS) entry which is preliminary data.</text>
</comment>
<feature type="domain" description="F-box/LRR-repeat protein 15/At3g58940/PEG3-like LRR" evidence="1">
    <location>
        <begin position="35"/>
        <end position="125"/>
    </location>
</feature>
<reference evidence="2 3" key="1">
    <citation type="journal article" date="2018" name="Front. Plant Sci.">
        <title>Red Clover (Trifolium pratense) and Zigzag Clover (T. medium) - A Picture of Genomic Similarities and Differences.</title>
        <authorList>
            <person name="Dluhosova J."/>
            <person name="Istvanek J."/>
            <person name="Nedelnik J."/>
            <person name="Repkova J."/>
        </authorList>
    </citation>
    <scope>NUCLEOTIDE SEQUENCE [LARGE SCALE GENOMIC DNA]</scope>
    <source>
        <strain evidence="3">cv. 10/8</strain>
        <tissue evidence="2">Leaf</tissue>
    </source>
</reference>
<name>A0A392N088_9FABA</name>
<dbReference type="Gene3D" id="3.80.10.10">
    <property type="entry name" value="Ribonuclease Inhibitor"/>
    <property type="match status" value="1"/>
</dbReference>
<dbReference type="InterPro" id="IPR055411">
    <property type="entry name" value="LRR_FXL15/At3g58940/PEG3-like"/>
</dbReference>
<dbReference type="InterPro" id="IPR050232">
    <property type="entry name" value="FBL13/AtMIF1-like"/>
</dbReference>